<dbReference type="PANTHER" id="PTHR33444:SF2">
    <property type="entry name" value="MARVEL DOMAIN-CONTAINING PROTEIN"/>
    <property type="match status" value="1"/>
</dbReference>
<accession>A0A1S3H540</accession>
<name>A0A1S3H540_LINAN</name>
<dbReference type="Proteomes" id="UP000085678">
    <property type="component" value="Unplaced"/>
</dbReference>
<evidence type="ECO:0000313" key="2">
    <source>
        <dbReference type="Proteomes" id="UP000085678"/>
    </source>
</evidence>
<evidence type="ECO:0000256" key="1">
    <source>
        <dbReference type="SAM" id="Phobius"/>
    </source>
</evidence>
<sequence length="207" mass="22819">MAPPPSYDSLYGRVKSLKQESSGFVDFFKKFIVILLGTIGCTICIGLILAIPISMIAMGSVYLYQCPIQRFIPIYLIVGGVFGIIKNLSSFGQRARNQKEDKTDENAKTNPFDGLLGCFLCAWFIAGNYWIYSVHRTWSPNEMIPGPVNTTVTPVPTAAMVANPNYCQPTLYLYAFWLTTSSYILVGCICFFMCCCGIIAACCGGKD</sequence>
<dbReference type="RefSeq" id="XP_013381082.1">
    <property type="nucleotide sequence ID" value="XM_013525628.1"/>
</dbReference>
<dbReference type="GeneID" id="106152136"/>
<dbReference type="AlphaFoldDB" id="A0A1S3H540"/>
<dbReference type="STRING" id="7574.A0A1S3H540"/>
<evidence type="ECO:0000313" key="3">
    <source>
        <dbReference type="RefSeq" id="XP_013381082.1"/>
    </source>
</evidence>
<proteinExistence type="predicted"/>
<keyword evidence="2" id="KW-1185">Reference proteome</keyword>
<keyword evidence="1" id="KW-0812">Transmembrane</keyword>
<feature type="transmembrane region" description="Helical" evidence="1">
    <location>
        <begin position="31"/>
        <end position="64"/>
    </location>
</feature>
<dbReference type="InParanoid" id="A0A1S3H540"/>
<dbReference type="InterPro" id="IPR040350">
    <property type="entry name" value="TMEM272"/>
</dbReference>
<dbReference type="OrthoDB" id="6157510at2759"/>
<reference evidence="3" key="1">
    <citation type="submission" date="2025-08" db="UniProtKB">
        <authorList>
            <consortium name="RefSeq"/>
        </authorList>
    </citation>
    <scope>IDENTIFICATION</scope>
    <source>
        <tissue evidence="3">Gonads</tissue>
    </source>
</reference>
<keyword evidence="1" id="KW-1133">Transmembrane helix</keyword>
<protein>
    <submittedName>
        <fullName evidence="3">Uncharacterized protein LOC106152136</fullName>
    </submittedName>
</protein>
<gene>
    <name evidence="3" type="primary">LOC106152136</name>
</gene>
<organism evidence="2 3">
    <name type="scientific">Lingula anatina</name>
    <name type="common">Brachiopod</name>
    <name type="synonym">Lingula unguis</name>
    <dbReference type="NCBI Taxonomy" id="7574"/>
    <lineage>
        <taxon>Eukaryota</taxon>
        <taxon>Metazoa</taxon>
        <taxon>Spiralia</taxon>
        <taxon>Lophotrochozoa</taxon>
        <taxon>Brachiopoda</taxon>
        <taxon>Linguliformea</taxon>
        <taxon>Lingulata</taxon>
        <taxon>Lingulida</taxon>
        <taxon>Linguloidea</taxon>
        <taxon>Lingulidae</taxon>
        <taxon>Lingula</taxon>
    </lineage>
</organism>
<dbReference type="KEGG" id="lak:106152136"/>
<feature type="transmembrane region" description="Helical" evidence="1">
    <location>
        <begin position="183"/>
        <end position="203"/>
    </location>
</feature>
<dbReference type="PANTHER" id="PTHR33444">
    <property type="entry name" value="SI:DKEY-19B23.12-RELATED"/>
    <property type="match status" value="1"/>
</dbReference>
<feature type="transmembrane region" description="Helical" evidence="1">
    <location>
        <begin position="112"/>
        <end position="132"/>
    </location>
</feature>
<keyword evidence="1" id="KW-0472">Membrane</keyword>
<feature type="transmembrane region" description="Helical" evidence="1">
    <location>
        <begin position="70"/>
        <end position="91"/>
    </location>
</feature>